<dbReference type="InterPro" id="IPR036291">
    <property type="entry name" value="NAD(P)-bd_dom_sf"/>
</dbReference>
<evidence type="ECO:0000313" key="3">
    <source>
        <dbReference type="EMBL" id="CUT17910.1"/>
    </source>
</evidence>
<sequence>MDNSYFTDKVVLVTGSTSGLGLGIAKKFLINGAKVVINGINSSEEELMSNIDKSTQKNTFYFQADLSNIDEIESLFSNIRSSVGNIDILVNNAGIQHISPIESFPVDKWNQIIAVNLTACFHTIRLALPGMKSLNYGRIINICSAHALVGSVNKSAYVAAKHGLLGLTKAVALETAKTGVTCNAVSPGWVLTDLVKKQVDLIAKNEGIDTNSAEQKLLLEKQPSGKFVSIEQVSEMCLFIASHEAQEIRGSSFSIDGGWTAS</sequence>
<dbReference type="AlphaFoldDB" id="A0A0S4M6L4"/>
<organism evidence="3 4">
    <name type="scientific">Candidatus Ichthyocystis hellenicum</name>
    <dbReference type="NCBI Taxonomy" id="1561003"/>
    <lineage>
        <taxon>Bacteria</taxon>
        <taxon>Pseudomonadati</taxon>
        <taxon>Pseudomonadota</taxon>
        <taxon>Betaproteobacteria</taxon>
        <taxon>Burkholderiales</taxon>
        <taxon>Candidatus Ichthyocystis</taxon>
    </lineage>
</organism>
<dbReference type="PANTHER" id="PTHR42879">
    <property type="entry name" value="3-OXOACYL-(ACYL-CARRIER-PROTEIN) REDUCTASE"/>
    <property type="match status" value="1"/>
</dbReference>
<dbReference type="InterPro" id="IPR050259">
    <property type="entry name" value="SDR"/>
</dbReference>
<dbReference type="GO" id="GO:0032787">
    <property type="term" value="P:monocarboxylic acid metabolic process"/>
    <property type="evidence" value="ECO:0007669"/>
    <property type="project" value="UniProtKB-ARBA"/>
</dbReference>
<evidence type="ECO:0000313" key="4">
    <source>
        <dbReference type="Proteomes" id="UP000198651"/>
    </source>
</evidence>
<dbReference type="Gene3D" id="3.40.50.720">
    <property type="entry name" value="NAD(P)-binding Rossmann-like Domain"/>
    <property type="match status" value="1"/>
</dbReference>
<reference evidence="4" key="1">
    <citation type="submission" date="2015-11" db="EMBL/GenBank/DDBJ databases">
        <authorList>
            <person name="Seth-Smith H.M.B."/>
        </authorList>
    </citation>
    <scope>NUCLEOTIDE SEQUENCE [LARGE SCALE GENOMIC DNA]</scope>
    <source>
        <strain evidence="4">2013Ark11</strain>
    </source>
</reference>
<dbReference type="InterPro" id="IPR020904">
    <property type="entry name" value="Sc_DH/Rdtase_CS"/>
</dbReference>
<proteinExistence type="inferred from homology"/>
<dbReference type="NCBIfam" id="TIGR01963">
    <property type="entry name" value="PHB_DH"/>
    <property type="match status" value="1"/>
</dbReference>
<evidence type="ECO:0000256" key="1">
    <source>
        <dbReference type="ARBA" id="ARBA00006484"/>
    </source>
</evidence>
<accession>A0A0S4M6L4</accession>
<comment type="similarity">
    <text evidence="1 2">Belongs to the short-chain dehydrogenases/reductases (SDR) family.</text>
</comment>
<protein>
    <submittedName>
        <fullName evidence="3">Putative 3-hydroxybutyrate dehydrogenase</fullName>
    </submittedName>
</protein>
<dbReference type="PROSITE" id="PS00061">
    <property type="entry name" value="ADH_SHORT"/>
    <property type="match status" value="1"/>
</dbReference>
<dbReference type="OrthoDB" id="9809287at2"/>
<dbReference type="SUPFAM" id="SSF51735">
    <property type="entry name" value="NAD(P)-binding Rossmann-fold domains"/>
    <property type="match status" value="1"/>
</dbReference>
<dbReference type="NCBIfam" id="NF009093">
    <property type="entry name" value="PRK12429.1"/>
    <property type="match status" value="1"/>
</dbReference>
<dbReference type="InterPro" id="IPR011294">
    <property type="entry name" value="3-OHbutyrate_DH"/>
</dbReference>
<dbReference type="Proteomes" id="UP000198651">
    <property type="component" value="Chromosome I"/>
</dbReference>
<dbReference type="GO" id="GO:0003858">
    <property type="term" value="F:3-hydroxybutyrate dehydrogenase activity"/>
    <property type="evidence" value="ECO:0007669"/>
    <property type="project" value="InterPro"/>
</dbReference>
<dbReference type="PRINTS" id="PR00081">
    <property type="entry name" value="GDHRDH"/>
</dbReference>
<keyword evidence="4" id="KW-1185">Reference proteome</keyword>
<dbReference type="PATRIC" id="fig|1561003.3.peg.1126"/>
<dbReference type="PANTHER" id="PTHR42879:SF2">
    <property type="entry name" value="3-OXOACYL-[ACYL-CARRIER-PROTEIN] REDUCTASE FABG"/>
    <property type="match status" value="1"/>
</dbReference>
<dbReference type="STRING" id="1561003.Ark11_1097"/>
<name>A0A0S4M6L4_9BURK</name>
<gene>
    <name evidence="3" type="ORF">Ark11_1097</name>
</gene>
<dbReference type="InterPro" id="IPR002347">
    <property type="entry name" value="SDR_fam"/>
</dbReference>
<dbReference type="EMBL" id="LN906597">
    <property type="protein sequence ID" value="CUT17910.1"/>
    <property type="molecule type" value="Genomic_DNA"/>
</dbReference>
<dbReference type="FunFam" id="3.40.50.720:FF:000084">
    <property type="entry name" value="Short-chain dehydrogenase reductase"/>
    <property type="match status" value="1"/>
</dbReference>
<dbReference type="Pfam" id="PF00106">
    <property type="entry name" value="adh_short"/>
    <property type="match status" value="1"/>
</dbReference>
<evidence type="ECO:0000256" key="2">
    <source>
        <dbReference type="RuleBase" id="RU000363"/>
    </source>
</evidence>
<dbReference type="RefSeq" id="WP_092343848.1">
    <property type="nucleotide sequence ID" value="NZ_LN906597.1"/>
</dbReference>
<dbReference type="PRINTS" id="PR00080">
    <property type="entry name" value="SDRFAMILY"/>
</dbReference>